<evidence type="ECO:0008006" key="2">
    <source>
        <dbReference type="Google" id="ProtNLM"/>
    </source>
</evidence>
<gene>
    <name evidence="1" type="ORF">BB934_45535</name>
</gene>
<proteinExistence type="predicted"/>
<accession>A0A1B2EZR5</accession>
<sequence>MFQLIVAVVSVLLIAVLSVAAFWYGGEVYSEASATRHFIEYTNGAMSIEGGLQLYHDEHGRYPPEIDGALVQKLVEGNYLAAAPEGDWIVDSARVSRTIKDEATCAAINKADGKDTSVVKCPSCLDADYLSWKGCVVPPS</sequence>
<evidence type="ECO:0000313" key="1">
    <source>
        <dbReference type="EMBL" id="ANY85485.1"/>
    </source>
</evidence>
<dbReference type="RefSeq" id="WP_099516257.1">
    <property type="nucleotide sequence ID" value="NZ_CP016621.1"/>
</dbReference>
<protein>
    <recommendedName>
        <fullName evidence="2">Type 4 secretion system PilS N-terminal domain-containing protein</fullName>
    </recommendedName>
</protein>
<keyword evidence="1" id="KW-0614">Plasmid</keyword>
<dbReference type="AlphaFoldDB" id="A0A1B2EZR5"/>
<reference evidence="1" key="1">
    <citation type="submission" date="2016-07" db="EMBL/GenBank/DDBJ databases">
        <title>Microvirga ossetica sp. nov. a new species of rhizobia isolated from root nodules of the legume species Vicia alpestris Steven originated from North Ossetia region in the Caucasus.</title>
        <authorList>
            <person name="Safronova V.I."/>
            <person name="Kuznetsova I.G."/>
            <person name="Sazanova A.L."/>
            <person name="Belimov A."/>
            <person name="Andronov E."/>
            <person name="Osledkin Y.S."/>
            <person name="Onishchuk O.P."/>
            <person name="Kurchak O.N."/>
            <person name="Shaposhnikov A.I."/>
            <person name="Willems A."/>
            <person name="Tikhonovich I.A."/>
        </authorList>
    </citation>
    <scope>NUCLEOTIDE SEQUENCE [LARGE SCALE GENOMIC DNA]</scope>
    <source>
        <strain evidence="1">V5/3M</strain>
        <plasmid evidence="1">unnamed5</plasmid>
    </source>
</reference>
<geneLocation type="plasmid" evidence="1">
    <name>unnamed5</name>
</geneLocation>
<organism evidence="1">
    <name type="scientific">Microvirga ossetica</name>
    <dbReference type="NCBI Taxonomy" id="1882682"/>
    <lineage>
        <taxon>Bacteria</taxon>
        <taxon>Pseudomonadati</taxon>
        <taxon>Pseudomonadota</taxon>
        <taxon>Alphaproteobacteria</taxon>
        <taxon>Hyphomicrobiales</taxon>
        <taxon>Methylobacteriaceae</taxon>
        <taxon>Microvirga</taxon>
    </lineage>
</organism>
<dbReference type="EMBL" id="CP016621">
    <property type="protein sequence ID" value="ANY85485.1"/>
    <property type="molecule type" value="Genomic_DNA"/>
</dbReference>
<dbReference type="KEGG" id="moc:BB934_45535"/>
<name>A0A1B2EZR5_9HYPH</name>